<accession>A0A917RV30</accession>
<dbReference type="Proteomes" id="UP000638263">
    <property type="component" value="Unassembled WGS sequence"/>
</dbReference>
<sequence>MKRIVRHTEAAGWLAVWRLDRGSIRILSVRSSSGTLVESAADPRADIPDLADMRERFPEHTRLWDAIRHEFWADAVSEGRAG</sequence>
<keyword evidence="2" id="KW-1185">Reference proteome</keyword>
<protein>
    <submittedName>
        <fullName evidence="1">Uncharacterized protein</fullName>
    </submittedName>
</protein>
<name>A0A917RV30_9NOCA</name>
<dbReference type="AlphaFoldDB" id="A0A917RV30"/>
<proteinExistence type="predicted"/>
<gene>
    <name evidence="1" type="ORF">GCM10011588_57540</name>
</gene>
<evidence type="ECO:0000313" key="1">
    <source>
        <dbReference type="EMBL" id="GGL35260.1"/>
    </source>
</evidence>
<comment type="caution">
    <text evidence="1">The sequence shown here is derived from an EMBL/GenBank/DDBJ whole genome shotgun (WGS) entry which is preliminary data.</text>
</comment>
<organism evidence="1 2">
    <name type="scientific">Nocardia jinanensis</name>
    <dbReference type="NCBI Taxonomy" id="382504"/>
    <lineage>
        <taxon>Bacteria</taxon>
        <taxon>Bacillati</taxon>
        <taxon>Actinomycetota</taxon>
        <taxon>Actinomycetes</taxon>
        <taxon>Mycobacteriales</taxon>
        <taxon>Nocardiaceae</taxon>
        <taxon>Nocardia</taxon>
    </lineage>
</organism>
<dbReference type="EMBL" id="BMMH01000017">
    <property type="protein sequence ID" value="GGL35260.1"/>
    <property type="molecule type" value="Genomic_DNA"/>
</dbReference>
<dbReference type="RefSeq" id="WP_058856821.1">
    <property type="nucleotide sequence ID" value="NZ_BMMH01000017.1"/>
</dbReference>
<evidence type="ECO:0000313" key="2">
    <source>
        <dbReference type="Proteomes" id="UP000638263"/>
    </source>
</evidence>
<reference evidence="1" key="2">
    <citation type="submission" date="2020-09" db="EMBL/GenBank/DDBJ databases">
        <authorList>
            <person name="Sun Q."/>
            <person name="Zhou Y."/>
        </authorList>
    </citation>
    <scope>NUCLEOTIDE SEQUENCE</scope>
    <source>
        <strain evidence="1">CGMCC 4.3508</strain>
    </source>
</reference>
<reference evidence="1" key="1">
    <citation type="journal article" date="2014" name="Int. J. Syst. Evol. Microbiol.">
        <title>Complete genome sequence of Corynebacterium casei LMG S-19264T (=DSM 44701T), isolated from a smear-ripened cheese.</title>
        <authorList>
            <consortium name="US DOE Joint Genome Institute (JGI-PGF)"/>
            <person name="Walter F."/>
            <person name="Albersmeier A."/>
            <person name="Kalinowski J."/>
            <person name="Ruckert C."/>
        </authorList>
    </citation>
    <scope>NUCLEOTIDE SEQUENCE</scope>
    <source>
        <strain evidence="1">CGMCC 4.3508</strain>
    </source>
</reference>